<keyword evidence="3" id="KW-1185">Reference proteome</keyword>
<accession>A0A4Z2FDP7</accession>
<proteinExistence type="predicted"/>
<evidence type="ECO:0000313" key="2">
    <source>
        <dbReference type="EMBL" id="TNN39288.1"/>
    </source>
</evidence>
<keyword evidence="2" id="KW-0675">Receptor</keyword>
<dbReference type="Proteomes" id="UP000314294">
    <property type="component" value="Unassembled WGS sequence"/>
</dbReference>
<protein>
    <submittedName>
        <fullName evidence="2">Glutamate receptor ionotropic, kainate 4</fullName>
    </submittedName>
</protein>
<evidence type="ECO:0000313" key="3">
    <source>
        <dbReference type="Proteomes" id="UP000314294"/>
    </source>
</evidence>
<sequence length="227" mass="23981">MPIPADGFRRPSDVRSVRSRRVQVLVTPPLSTWKYRTSASGDPRTPLHPDGRGWKTNRGDMGAKCGGGGPLYGTLGTTQTGNLPRDEEAPIPAVPPGPSASSRIPFKRRCVVPRWRLTELTATTPSLLVPYVKVAPEDILKVQFPRFTTLDLRPTNTDISLAVAGLLTFFNGTTAFVFGNIISSKPRLSSAPPPPAPPSSVLAGSLPLVGGSSACAGLINHPSPATA</sequence>
<reference evidence="2 3" key="1">
    <citation type="submission" date="2019-03" db="EMBL/GenBank/DDBJ databases">
        <title>First draft genome of Liparis tanakae, snailfish: a comprehensive survey of snailfish specific genes.</title>
        <authorList>
            <person name="Kim W."/>
            <person name="Song I."/>
            <person name="Jeong J.-H."/>
            <person name="Kim D."/>
            <person name="Kim S."/>
            <person name="Ryu S."/>
            <person name="Song J.Y."/>
            <person name="Lee S.K."/>
        </authorList>
    </citation>
    <scope>NUCLEOTIDE SEQUENCE [LARGE SCALE GENOMIC DNA]</scope>
    <source>
        <tissue evidence="2">Muscle</tissue>
    </source>
</reference>
<evidence type="ECO:0000256" key="1">
    <source>
        <dbReference type="SAM" id="MobiDB-lite"/>
    </source>
</evidence>
<comment type="caution">
    <text evidence="2">The sequence shown here is derived from an EMBL/GenBank/DDBJ whole genome shotgun (WGS) entry which is preliminary data.</text>
</comment>
<dbReference type="EMBL" id="SRLO01001292">
    <property type="protein sequence ID" value="TNN39288.1"/>
    <property type="molecule type" value="Genomic_DNA"/>
</dbReference>
<organism evidence="2 3">
    <name type="scientific">Liparis tanakae</name>
    <name type="common">Tanaka's snailfish</name>
    <dbReference type="NCBI Taxonomy" id="230148"/>
    <lineage>
        <taxon>Eukaryota</taxon>
        <taxon>Metazoa</taxon>
        <taxon>Chordata</taxon>
        <taxon>Craniata</taxon>
        <taxon>Vertebrata</taxon>
        <taxon>Euteleostomi</taxon>
        <taxon>Actinopterygii</taxon>
        <taxon>Neopterygii</taxon>
        <taxon>Teleostei</taxon>
        <taxon>Neoteleostei</taxon>
        <taxon>Acanthomorphata</taxon>
        <taxon>Eupercaria</taxon>
        <taxon>Perciformes</taxon>
        <taxon>Cottioidei</taxon>
        <taxon>Cottales</taxon>
        <taxon>Liparidae</taxon>
        <taxon>Liparis</taxon>
    </lineage>
</organism>
<name>A0A4Z2FDP7_9TELE</name>
<dbReference type="AlphaFoldDB" id="A0A4Z2FDP7"/>
<gene>
    <name evidence="2" type="primary">GRIK4_0</name>
    <name evidence="2" type="ORF">EYF80_050537</name>
</gene>
<feature type="region of interest" description="Disordered" evidence="1">
    <location>
        <begin position="36"/>
        <end position="58"/>
    </location>
</feature>